<gene>
    <name evidence="1" type="ORF">BCO9919_02723</name>
</gene>
<accession>A0A6J5J6V5</accession>
<name>A0A6J5J6V5_9BURK</name>
<dbReference type="EMBL" id="CABWIK020000013">
    <property type="protein sequence ID" value="CAB3967376.1"/>
    <property type="molecule type" value="Genomic_DNA"/>
</dbReference>
<dbReference type="AlphaFoldDB" id="A0A6J5J6V5"/>
<dbReference type="RefSeq" id="WP_175238233.1">
    <property type="nucleotide sequence ID" value="NZ_CABWIK020000013.1"/>
</dbReference>
<evidence type="ECO:0000313" key="1">
    <source>
        <dbReference type="EMBL" id="CAB3967376.1"/>
    </source>
</evidence>
<dbReference type="Proteomes" id="UP000494322">
    <property type="component" value="Unassembled WGS sequence"/>
</dbReference>
<sequence length="65" mass="7272">MNGQALSLMFAGWDAVLSTTLAAIKVGELWRDRHRIEIRYSLSTGEQRGNTIIIRNLSGRPLTLC</sequence>
<reference evidence="1 2" key="1">
    <citation type="submission" date="2020-04" db="EMBL/GenBank/DDBJ databases">
        <authorList>
            <person name="Depoorter E."/>
        </authorList>
    </citation>
    <scope>NUCLEOTIDE SEQUENCE [LARGE SCALE GENOMIC DNA]</scope>
    <source>
        <strain evidence="1 2">BCC0132</strain>
    </source>
</reference>
<organism evidence="1 2">
    <name type="scientific">Burkholderia cenocepacia</name>
    <dbReference type="NCBI Taxonomy" id="95486"/>
    <lineage>
        <taxon>Bacteria</taxon>
        <taxon>Pseudomonadati</taxon>
        <taxon>Pseudomonadota</taxon>
        <taxon>Betaproteobacteria</taxon>
        <taxon>Burkholderiales</taxon>
        <taxon>Burkholderiaceae</taxon>
        <taxon>Burkholderia</taxon>
        <taxon>Burkholderia cepacia complex</taxon>
    </lineage>
</organism>
<protein>
    <submittedName>
        <fullName evidence="1">Uncharacterized protein</fullName>
    </submittedName>
</protein>
<proteinExistence type="predicted"/>
<evidence type="ECO:0000313" key="2">
    <source>
        <dbReference type="Proteomes" id="UP000494322"/>
    </source>
</evidence>